<dbReference type="InterPro" id="IPR008502">
    <property type="entry name" value="Prolamin-like"/>
</dbReference>
<reference evidence="4" key="1">
    <citation type="journal article" date="2017" name="Nature">
        <title>The genome of Chenopodium quinoa.</title>
        <authorList>
            <person name="Jarvis D.E."/>
            <person name="Ho Y.S."/>
            <person name="Lightfoot D.J."/>
            <person name="Schmoeckel S.M."/>
            <person name="Li B."/>
            <person name="Borm T.J.A."/>
            <person name="Ohyanagi H."/>
            <person name="Mineta K."/>
            <person name="Michell C.T."/>
            <person name="Saber N."/>
            <person name="Kharbatia N.M."/>
            <person name="Rupper R.R."/>
            <person name="Sharp A.R."/>
            <person name="Dally N."/>
            <person name="Boughton B.A."/>
            <person name="Woo Y.H."/>
            <person name="Gao G."/>
            <person name="Schijlen E.G.W.M."/>
            <person name="Guo X."/>
            <person name="Momin A.A."/>
            <person name="Negrao S."/>
            <person name="Al-Babili S."/>
            <person name="Gehring C."/>
            <person name="Roessner U."/>
            <person name="Jung C."/>
            <person name="Murphy K."/>
            <person name="Arold S.T."/>
            <person name="Gojobori T."/>
            <person name="van der Linden C.G."/>
            <person name="van Loo E.N."/>
            <person name="Jellen E.N."/>
            <person name="Maughan P.J."/>
            <person name="Tester M."/>
        </authorList>
    </citation>
    <scope>NUCLEOTIDE SEQUENCE [LARGE SCALE GENOMIC DNA]</scope>
    <source>
        <strain evidence="4">cv. PI 614886</strain>
    </source>
</reference>
<evidence type="ECO:0000313" key="4">
    <source>
        <dbReference type="EnsemblPlants" id="AUR62022000-RA:cds"/>
    </source>
</evidence>
<evidence type="ECO:0000256" key="2">
    <source>
        <dbReference type="SAM" id="SignalP"/>
    </source>
</evidence>
<organism evidence="4 5">
    <name type="scientific">Chenopodium quinoa</name>
    <name type="common">Quinoa</name>
    <dbReference type="NCBI Taxonomy" id="63459"/>
    <lineage>
        <taxon>Eukaryota</taxon>
        <taxon>Viridiplantae</taxon>
        <taxon>Streptophyta</taxon>
        <taxon>Embryophyta</taxon>
        <taxon>Tracheophyta</taxon>
        <taxon>Spermatophyta</taxon>
        <taxon>Magnoliopsida</taxon>
        <taxon>eudicotyledons</taxon>
        <taxon>Gunneridae</taxon>
        <taxon>Pentapetalae</taxon>
        <taxon>Caryophyllales</taxon>
        <taxon>Chenopodiaceae</taxon>
        <taxon>Chenopodioideae</taxon>
        <taxon>Atripliceae</taxon>
        <taxon>Chenopodium</taxon>
    </lineage>
</organism>
<sequence>MVVRTMSQLFLAISLAIVVLSHLTVGTILEFDIAPDNSLAPDSDIIYVPEPTSDPAFWVCASKVTLDCAVEIMGNDFFSIHFEARCCKQMIWMGKDCNDLLVDDVLGGIDKKRSTHMHNRSDHLWNKCLQVLD</sequence>
<dbReference type="PANTHER" id="PTHR31951:SF22">
    <property type="entry name" value="ECA1 GAMETOGENESIS RELATED FAMILY"/>
    <property type="match status" value="1"/>
</dbReference>
<keyword evidence="1 2" id="KW-0732">Signal</keyword>
<feature type="signal peptide" evidence="2">
    <location>
        <begin position="1"/>
        <end position="21"/>
    </location>
</feature>
<proteinExistence type="predicted"/>
<dbReference type="Gramene" id="AUR62022000-RA">
    <property type="protein sequence ID" value="AUR62022000-RA:cds"/>
    <property type="gene ID" value="AUR62022000"/>
</dbReference>
<dbReference type="OMA" id="DCAVEIM"/>
<dbReference type="AlphaFoldDB" id="A0A803M218"/>
<name>A0A803M218_CHEQI</name>
<feature type="domain" description="Prolamin-like" evidence="3">
    <location>
        <begin position="60"/>
        <end position="128"/>
    </location>
</feature>
<dbReference type="EnsemblPlants" id="AUR62022000-RA">
    <property type="protein sequence ID" value="AUR62022000-RA:cds"/>
    <property type="gene ID" value="AUR62022000"/>
</dbReference>
<evidence type="ECO:0000313" key="5">
    <source>
        <dbReference type="Proteomes" id="UP000596660"/>
    </source>
</evidence>
<dbReference type="Pfam" id="PF05617">
    <property type="entry name" value="Prolamin_like"/>
    <property type="match status" value="1"/>
</dbReference>
<dbReference type="Proteomes" id="UP000596660">
    <property type="component" value="Unplaced"/>
</dbReference>
<dbReference type="PANTHER" id="PTHR31951">
    <property type="entry name" value="BIFUNCTIONAL INHIBITOR/LIPID-TRANSFER PROTEIN/SEED STORAGE 2S ALBUMIN SUPERFAMILY PROTEIN-RELATED"/>
    <property type="match status" value="1"/>
</dbReference>
<keyword evidence="5" id="KW-1185">Reference proteome</keyword>
<accession>A0A803M218</accession>
<protein>
    <recommendedName>
        <fullName evidence="3">Prolamin-like domain-containing protein</fullName>
    </recommendedName>
</protein>
<evidence type="ECO:0000256" key="1">
    <source>
        <dbReference type="ARBA" id="ARBA00022729"/>
    </source>
</evidence>
<feature type="chain" id="PRO_5031099909" description="Prolamin-like domain-containing protein" evidence="2">
    <location>
        <begin position="22"/>
        <end position="133"/>
    </location>
</feature>
<evidence type="ECO:0000259" key="3">
    <source>
        <dbReference type="Pfam" id="PF05617"/>
    </source>
</evidence>
<reference evidence="4" key="2">
    <citation type="submission" date="2021-03" db="UniProtKB">
        <authorList>
            <consortium name="EnsemblPlants"/>
        </authorList>
    </citation>
    <scope>IDENTIFICATION</scope>
</reference>